<name>A0A8S5TGR8_9CAUD</name>
<dbReference type="EMBL" id="BK032823">
    <property type="protein sequence ID" value="DAF62508.1"/>
    <property type="molecule type" value="Genomic_DNA"/>
</dbReference>
<reference evidence="1" key="1">
    <citation type="journal article" date="2021" name="Proc. Natl. Acad. Sci. U.S.A.">
        <title>A Catalog of Tens of Thousands of Viruses from Human Metagenomes Reveals Hidden Associations with Chronic Diseases.</title>
        <authorList>
            <person name="Tisza M.J."/>
            <person name="Buck C.B."/>
        </authorList>
    </citation>
    <scope>NUCLEOTIDE SEQUENCE</scope>
    <source>
        <strain evidence="1">CtIty1</strain>
    </source>
</reference>
<protein>
    <submittedName>
        <fullName evidence="1">Uncharacterized protein</fullName>
    </submittedName>
</protein>
<organism evidence="1">
    <name type="scientific">Myoviridae sp. ctIty1</name>
    <dbReference type="NCBI Taxonomy" id="2827673"/>
    <lineage>
        <taxon>Viruses</taxon>
        <taxon>Duplodnaviria</taxon>
        <taxon>Heunggongvirae</taxon>
        <taxon>Uroviricota</taxon>
        <taxon>Caudoviricetes</taxon>
    </lineage>
</organism>
<accession>A0A8S5TGR8</accession>
<sequence>MERNFKYFRGRKFYLSTRRSSIKATYPKLIRAISEMKDGKIFAYVEDFGEVPIEDENKRMFEIEESELFDFYTALTPKGVCTVEVCVDTKTKENGIFLIFNKYIKEDYVPEDIKDADIVIISLSKELDRLASRALGVDFKDKKAYKDAMSPLSIFESYQLMPLSSIINTDRFNLKGSIPEIIYDPDEIIDTKFKGISYLYYEDNYESLKGLIGIEDLSGTFKTKNSVDGNEGPITIKFSTIYNNLDSTFINGNLCTILNCFPMVGVESYDEFVKLYGELVIGDYKTEDEFKKAKYNSLINLLYILCYTSLGDPVILTNNDIDYKLKYIELDKVGFKKYEYDHISTIRNNDPKYKIVLIKFDNDEIAILKLKVVKDLDLMKIGNSEDDTMSEEEFSKFMNLS</sequence>
<proteinExistence type="predicted"/>
<evidence type="ECO:0000313" key="1">
    <source>
        <dbReference type="EMBL" id="DAF62508.1"/>
    </source>
</evidence>